<accession>A0AAW0I313</accession>
<organism evidence="1 2">
    <name type="scientific">Myodes glareolus</name>
    <name type="common">Bank vole</name>
    <name type="synonym">Clethrionomys glareolus</name>
    <dbReference type="NCBI Taxonomy" id="447135"/>
    <lineage>
        <taxon>Eukaryota</taxon>
        <taxon>Metazoa</taxon>
        <taxon>Chordata</taxon>
        <taxon>Craniata</taxon>
        <taxon>Vertebrata</taxon>
        <taxon>Euteleostomi</taxon>
        <taxon>Mammalia</taxon>
        <taxon>Eutheria</taxon>
        <taxon>Euarchontoglires</taxon>
        <taxon>Glires</taxon>
        <taxon>Rodentia</taxon>
        <taxon>Myomorpha</taxon>
        <taxon>Muroidea</taxon>
        <taxon>Cricetidae</taxon>
        <taxon>Arvicolinae</taxon>
        <taxon>Myodes</taxon>
    </lineage>
</organism>
<comment type="caution">
    <text evidence="1">The sequence shown here is derived from an EMBL/GenBank/DDBJ whole genome shotgun (WGS) entry which is preliminary data.</text>
</comment>
<proteinExistence type="predicted"/>
<reference evidence="1 2" key="1">
    <citation type="journal article" date="2023" name="bioRxiv">
        <title>Conserved and derived expression patterns and positive selection on dental genes reveal complex evolutionary context of ever-growing rodent molars.</title>
        <authorList>
            <person name="Calamari Z.T."/>
            <person name="Song A."/>
            <person name="Cohen E."/>
            <person name="Akter M."/>
            <person name="Roy R.D."/>
            <person name="Hallikas O."/>
            <person name="Christensen M.M."/>
            <person name="Li P."/>
            <person name="Marangoni P."/>
            <person name="Jernvall J."/>
            <person name="Klein O.D."/>
        </authorList>
    </citation>
    <scope>NUCLEOTIDE SEQUENCE [LARGE SCALE GENOMIC DNA]</scope>
    <source>
        <strain evidence="1">V071</strain>
    </source>
</reference>
<evidence type="ECO:0000313" key="1">
    <source>
        <dbReference type="EMBL" id="KAK7808743.1"/>
    </source>
</evidence>
<name>A0AAW0I313_MYOGA</name>
<evidence type="ECO:0000313" key="2">
    <source>
        <dbReference type="Proteomes" id="UP001488838"/>
    </source>
</evidence>
<keyword evidence="2" id="KW-1185">Reference proteome</keyword>
<gene>
    <name evidence="1" type="ORF">U0070_024549</name>
</gene>
<dbReference type="EMBL" id="JBBHLL010000231">
    <property type="protein sequence ID" value="KAK7808743.1"/>
    <property type="molecule type" value="Genomic_DNA"/>
</dbReference>
<protein>
    <submittedName>
        <fullName evidence="1">Uncharacterized protein</fullName>
    </submittedName>
</protein>
<dbReference type="Proteomes" id="UP001488838">
    <property type="component" value="Unassembled WGS sequence"/>
</dbReference>
<dbReference type="AlphaFoldDB" id="A0AAW0I313"/>
<sequence>MKKACSPFNFSSDVPVCGSLRFGLALGTNWKAQGQGDREDGSKVSCSLDHFSWVGEECLWEARRIGGGNGICPEITTQGPSAMAKVVLSSILGAGALTGDLVQGQQLRPCPSEGGQDAPGP</sequence>